<proteinExistence type="predicted"/>
<evidence type="ECO:0000313" key="3">
    <source>
        <dbReference type="Proteomes" id="UP000245768"/>
    </source>
</evidence>
<keyword evidence="1" id="KW-0812">Transmembrane</keyword>
<dbReference type="AlphaFoldDB" id="A0A316YJC0"/>
<gene>
    <name evidence="2" type="ORF">FA10DRAFT_140979</name>
</gene>
<organism evidence="2 3">
    <name type="scientific">Acaromyces ingoldii</name>
    <dbReference type="NCBI Taxonomy" id="215250"/>
    <lineage>
        <taxon>Eukaryota</taxon>
        <taxon>Fungi</taxon>
        <taxon>Dikarya</taxon>
        <taxon>Basidiomycota</taxon>
        <taxon>Ustilaginomycotina</taxon>
        <taxon>Exobasidiomycetes</taxon>
        <taxon>Exobasidiales</taxon>
        <taxon>Cryptobasidiaceae</taxon>
        <taxon>Acaromyces</taxon>
    </lineage>
</organism>
<protein>
    <submittedName>
        <fullName evidence="2">Uncharacterized protein</fullName>
    </submittedName>
</protein>
<dbReference type="GeneID" id="37039954"/>
<evidence type="ECO:0000313" key="2">
    <source>
        <dbReference type="EMBL" id="PWN89291.1"/>
    </source>
</evidence>
<dbReference type="EMBL" id="KZ819637">
    <property type="protein sequence ID" value="PWN89291.1"/>
    <property type="molecule type" value="Genomic_DNA"/>
</dbReference>
<evidence type="ECO:0000256" key="1">
    <source>
        <dbReference type="SAM" id="Phobius"/>
    </source>
</evidence>
<keyword evidence="3" id="KW-1185">Reference proteome</keyword>
<keyword evidence="1" id="KW-1133">Transmembrane helix</keyword>
<dbReference type="RefSeq" id="XP_025376489.1">
    <property type="nucleotide sequence ID" value="XM_025518038.1"/>
</dbReference>
<keyword evidence="1" id="KW-0472">Membrane</keyword>
<name>A0A316YJC0_9BASI</name>
<sequence>MKNKWAIDAGLAGALRGLGHSSRACPFFFLFFIFFSFRLGQFPTRPATAAICTLPGQSRTFYMLWRLDLQSITRWRITRSLLIVRMPLINEELAEAIYSQARPSCGKPPATFCAGWHGLQSRLLRFVWQVVRDS</sequence>
<reference evidence="2 3" key="1">
    <citation type="journal article" date="2018" name="Mol. Biol. Evol.">
        <title>Broad Genomic Sampling Reveals a Smut Pathogenic Ancestry of the Fungal Clade Ustilaginomycotina.</title>
        <authorList>
            <person name="Kijpornyongpan T."/>
            <person name="Mondo S.J."/>
            <person name="Barry K."/>
            <person name="Sandor L."/>
            <person name="Lee J."/>
            <person name="Lipzen A."/>
            <person name="Pangilinan J."/>
            <person name="LaButti K."/>
            <person name="Hainaut M."/>
            <person name="Henrissat B."/>
            <person name="Grigoriev I.V."/>
            <person name="Spatafora J.W."/>
            <person name="Aime M.C."/>
        </authorList>
    </citation>
    <scope>NUCLEOTIDE SEQUENCE [LARGE SCALE GENOMIC DNA]</scope>
    <source>
        <strain evidence="2 3">MCA 4198</strain>
    </source>
</reference>
<dbReference type="Proteomes" id="UP000245768">
    <property type="component" value="Unassembled WGS sequence"/>
</dbReference>
<accession>A0A316YJC0</accession>
<feature type="transmembrane region" description="Helical" evidence="1">
    <location>
        <begin position="20"/>
        <end position="37"/>
    </location>
</feature>
<dbReference type="InParanoid" id="A0A316YJC0"/>